<evidence type="ECO:0000259" key="4">
    <source>
        <dbReference type="PROSITE" id="PS51388"/>
    </source>
</evidence>
<evidence type="ECO:0000313" key="7">
    <source>
        <dbReference type="Proteomes" id="UP001363622"/>
    </source>
</evidence>
<dbReference type="InterPro" id="IPR045063">
    <property type="entry name" value="Dynamin_N"/>
</dbReference>
<dbReference type="SUPFAM" id="SSF52540">
    <property type="entry name" value="P-loop containing nucleoside triphosphate hydrolases"/>
    <property type="match status" value="1"/>
</dbReference>
<dbReference type="InterPro" id="IPR000375">
    <property type="entry name" value="Dynamin_stalk"/>
</dbReference>
<evidence type="ECO:0000256" key="2">
    <source>
        <dbReference type="ARBA" id="ARBA00023134"/>
    </source>
</evidence>
<keyword evidence="1" id="KW-0547">Nucleotide-binding</keyword>
<keyword evidence="7" id="KW-1185">Reference proteome</keyword>
<dbReference type="Pfam" id="PF01031">
    <property type="entry name" value="Dynamin_M"/>
    <property type="match status" value="1"/>
</dbReference>
<evidence type="ECO:0000313" key="6">
    <source>
        <dbReference type="EMBL" id="KAK7517607.1"/>
    </source>
</evidence>
<dbReference type="PRINTS" id="PR00195">
    <property type="entry name" value="DYNAMIN"/>
</dbReference>
<reference evidence="6 7" key="1">
    <citation type="submission" date="2024-04" db="EMBL/GenBank/DDBJ databases">
        <title>Phyllosticta paracitricarpa is synonymous to the EU quarantine fungus P. citricarpa based on phylogenomic analyses.</title>
        <authorList>
            <consortium name="Lawrence Berkeley National Laboratory"/>
            <person name="Van Ingen-Buijs V.A."/>
            <person name="Van Westerhoven A.C."/>
            <person name="Haridas S."/>
            <person name="Skiadas P."/>
            <person name="Martin F."/>
            <person name="Groenewald J.Z."/>
            <person name="Crous P.W."/>
            <person name="Seidl M.F."/>
        </authorList>
    </citation>
    <scope>NUCLEOTIDE SEQUENCE [LARGE SCALE GENOMIC DNA]</scope>
    <source>
        <strain evidence="6 7">CBS 123371</strain>
    </source>
</reference>
<dbReference type="InterPro" id="IPR030381">
    <property type="entry name" value="G_DYNAMIN_dom"/>
</dbReference>
<evidence type="ECO:0000256" key="3">
    <source>
        <dbReference type="SAM" id="MobiDB-lite"/>
    </source>
</evidence>
<dbReference type="PANTHER" id="PTHR11566:SF131">
    <property type="entry name" value="GTPASE, PUTATIVE (AFU_ORTHOLOGUE AFUA_6G07630)-RELATED"/>
    <property type="match status" value="1"/>
</dbReference>
<protein>
    <submittedName>
        <fullName evidence="6">P-loop containing nucleoside triphosphate hydrolase protein</fullName>
    </submittedName>
</protein>
<dbReference type="Pfam" id="PF00350">
    <property type="entry name" value="Dynamin_N"/>
    <property type="match status" value="1"/>
</dbReference>
<dbReference type="Gene3D" id="1.20.120.1240">
    <property type="entry name" value="Dynamin, middle domain"/>
    <property type="match status" value="1"/>
</dbReference>
<dbReference type="InterPro" id="IPR020850">
    <property type="entry name" value="GED_dom"/>
</dbReference>
<keyword evidence="6" id="KW-0378">Hydrolase</keyword>
<dbReference type="SMART" id="SM00053">
    <property type="entry name" value="DYNc"/>
    <property type="match status" value="1"/>
</dbReference>
<dbReference type="PROSITE" id="PS51388">
    <property type="entry name" value="GED"/>
    <property type="match status" value="1"/>
</dbReference>
<dbReference type="Proteomes" id="UP001363622">
    <property type="component" value="Unassembled WGS sequence"/>
</dbReference>
<dbReference type="CDD" id="cd08771">
    <property type="entry name" value="DLP_1"/>
    <property type="match status" value="1"/>
</dbReference>
<accession>A0ABR1KPE3</accession>
<evidence type="ECO:0000259" key="5">
    <source>
        <dbReference type="PROSITE" id="PS51718"/>
    </source>
</evidence>
<sequence>MPGRRDSTSAGGSRLVRQSPQRPSVEVTETAAVNDITSTGAVHATRSESLVTRVKQETLNDQLATPRRSATAMPDTLNAMAAVETQPLENVGKYIKELVETITYIETLGINHVAGNTPKIVVVGDQSAGKSSVINAISGIQVPRSSGTCTRCPMQITLTDKQEPNAQWRCDVSIRHEFAYDCTPLQPGDGSLPFYPWHPDETTTMRFKTVFNKSDLREVIRRAQLAILNPRSNPAEYARTDILPSEEIQTEFSPNLVCLDISAPGLPNLSFYDLPGVIAQAESDNPYLTSMVEALVHKYVATDNATVLLCCAMEGDIQNSKAMGLVYSPKANAKHRTLGILTKPDRLPDGDPLARWRNILDGKLFACGHGFHVVKNPSQADIGREMDHTTARLRERSFFEEKEPWKSDFAPFQERFGTEKLQERLSTMLAKQILESLPSIHERVEHHLSKIDEELAHLPEPPSASDAQRIVYNTINAFTEKISAQIKGDYPENHFRIRWKVLRTAFTEGIKTQRPTLLLKTASDGVATPQPTPPQARGSSVFSPSRGGGKRRPNQEVIDLANTDGEEETAPRSSPVKRQKMSNGTTRALPSSSSQLTMRINLDQIRMELDDHTASDIPGEIDPKAVNHLRKKALAHWDTPTKAFIDGVEEALKNLLQEATNFAFRAWRTTELAREACKEAHTFLSVAIHQQRAEVVPRTLRLERLKPMTENEEALLMNQKRELETFKMARFNTRAHAMLEDEAACMGKPVPSHTERQRKINSEKEKMTERLGNDPYAREVEAMSKVRAYYTIASMRFIDHICQSLSAELFEGFENLGEGGLRDVLTGFFCRDAERCMMLLAEDPAREQRRRELQRDRVKLIDALNCLKEQDAKFKDMASAESLSPGERAMDPRHGFEVMEGIEEEV</sequence>
<dbReference type="InterPro" id="IPR027417">
    <property type="entry name" value="P-loop_NTPase"/>
</dbReference>
<comment type="caution">
    <text evidence="6">The sequence shown here is derived from an EMBL/GenBank/DDBJ whole genome shotgun (WGS) entry which is preliminary data.</text>
</comment>
<feature type="compositionally biased region" description="Polar residues" evidence="3">
    <location>
        <begin position="8"/>
        <end position="22"/>
    </location>
</feature>
<proteinExistence type="predicted"/>
<dbReference type="PANTHER" id="PTHR11566">
    <property type="entry name" value="DYNAMIN"/>
    <property type="match status" value="1"/>
</dbReference>
<name>A0ABR1KPE3_9PEZI</name>
<dbReference type="EMBL" id="JBBPHU010000005">
    <property type="protein sequence ID" value="KAK7517607.1"/>
    <property type="molecule type" value="Genomic_DNA"/>
</dbReference>
<feature type="region of interest" description="Disordered" evidence="3">
    <location>
        <begin position="524"/>
        <end position="596"/>
    </location>
</feature>
<feature type="region of interest" description="Disordered" evidence="3">
    <location>
        <begin position="1"/>
        <end position="27"/>
    </location>
</feature>
<dbReference type="PROSITE" id="PS51718">
    <property type="entry name" value="G_DYNAMIN_2"/>
    <property type="match status" value="1"/>
</dbReference>
<gene>
    <name evidence="6" type="ORF">IWZ03DRAFT_175849</name>
</gene>
<keyword evidence="2" id="KW-0342">GTP-binding</keyword>
<dbReference type="GO" id="GO:0016787">
    <property type="term" value="F:hydrolase activity"/>
    <property type="evidence" value="ECO:0007669"/>
    <property type="project" value="UniProtKB-KW"/>
</dbReference>
<dbReference type="InterPro" id="IPR022812">
    <property type="entry name" value="Dynamin"/>
</dbReference>
<feature type="domain" description="GED" evidence="4">
    <location>
        <begin position="779"/>
        <end position="875"/>
    </location>
</feature>
<dbReference type="Gene3D" id="3.40.50.300">
    <property type="entry name" value="P-loop containing nucleotide triphosphate hydrolases"/>
    <property type="match status" value="1"/>
</dbReference>
<evidence type="ECO:0000256" key="1">
    <source>
        <dbReference type="ARBA" id="ARBA00022741"/>
    </source>
</evidence>
<feature type="compositionally biased region" description="Polar residues" evidence="3">
    <location>
        <begin position="581"/>
        <end position="596"/>
    </location>
</feature>
<dbReference type="InterPro" id="IPR001401">
    <property type="entry name" value="Dynamin_GTPase"/>
</dbReference>
<feature type="domain" description="Dynamin-type G" evidence="5">
    <location>
        <begin position="114"/>
        <end position="438"/>
    </location>
</feature>
<organism evidence="6 7">
    <name type="scientific">Phyllosticta citriasiana</name>
    <dbReference type="NCBI Taxonomy" id="595635"/>
    <lineage>
        <taxon>Eukaryota</taxon>
        <taxon>Fungi</taxon>
        <taxon>Dikarya</taxon>
        <taxon>Ascomycota</taxon>
        <taxon>Pezizomycotina</taxon>
        <taxon>Dothideomycetes</taxon>
        <taxon>Dothideomycetes incertae sedis</taxon>
        <taxon>Botryosphaeriales</taxon>
        <taxon>Phyllostictaceae</taxon>
        <taxon>Phyllosticta</taxon>
    </lineage>
</organism>